<dbReference type="Gene3D" id="2.40.50.100">
    <property type="match status" value="1"/>
</dbReference>
<dbReference type="Gene3D" id="2.40.30.170">
    <property type="match status" value="1"/>
</dbReference>
<feature type="domain" description="CzcB-like barrel-sandwich hybrid" evidence="5">
    <location>
        <begin position="87"/>
        <end position="239"/>
    </location>
</feature>
<feature type="domain" description="CusB-like beta-barrel" evidence="4">
    <location>
        <begin position="243"/>
        <end position="318"/>
    </location>
</feature>
<dbReference type="PANTHER" id="PTHR30097">
    <property type="entry name" value="CATION EFFLUX SYSTEM PROTEIN CUSB"/>
    <property type="match status" value="1"/>
</dbReference>
<feature type="domain" description="CzcB-like alpha-helical hairpin" evidence="3">
    <location>
        <begin position="126"/>
        <end position="185"/>
    </location>
</feature>
<gene>
    <name evidence="7" type="ORF">JMJ55_06565</name>
</gene>
<evidence type="ECO:0000259" key="3">
    <source>
        <dbReference type="Pfam" id="PF25893"/>
    </source>
</evidence>
<dbReference type="PANTHER" id="PTHR30097:SF4">
    <property type="entry name" value="SLR6042 PROTEIN"/>
    <property type="match status" value="1"/>
</dbReference>
<evidence type="ECO:0000259" key="5">
    <source>
        <dbReference type="Pfam" id="PF25973"/>
    </source>
</evidence>
<dbReference type="InterPro" id="IPR058649">
    <property type="entry name" value="CzcB_C"/>
</dbReference>
<dbReference type="Proteomes" id="UP000606490">
    <property type="component" value="Unassembled WGS sequence"/>
</dbReference>
<name>A0ABS1UZU8_9PROT</name>
<dbReference type="InterPro" id="IPR006143">
    <property type="entry name" value="RND_pump_MFP"/>
</dbReference>
<keyword evidence="8" id="KW-1185">Reference proteome</keyword>
<evidence type="ECO:0000256" key="1">
    <source>
        <dbReference type="ARBA" id="ARBA00009477"/>
    </source>
</evidence>
<evidence type="ECO:0000259" key="4">
    <source>
        <dbReference type="Pfam" id="PF25954"/>
    </source>
</evidence>
<dbReference type="Pfam" id="PF25973">
    <property type="entry name" value="BSH_CzcB"/>
    <property type="match status" value="1"/>
</dbReference>
<dbReference type="InterPro" id="IPR058647">
    <property type="entry name" value="BSH_CzcB-like"/>
</dbReference>
<accession>A0ABS1UZU8</accession>
<reference evidence="7 8" key="1">
    <citation type="submission" date="2021-01" db="EMBL/GenBank/DDBJ databases">
        <title>Belnapia mucosa sp. nov. and Belnapia arida sp. nov., isolated from the Tabernas Desert (Almeria, Spain).</title>
        <authorList>
            <person name="Molina-Menor E."/>
            <person name="Vidal-Verdu A."/>
            <person name="Calonge A."/>
            <person name="Satari L."/>
            <person name="Pereto Magraner J."/>
            <person name="Porcar Miralles M."/>
        </authorList>
    </citation>
    <scope>NUCLEOTIDE SEQUENCE [LARGE SCALE GENOMIC DNA]</scope>
    <source>
        <strain evidence="7 8">T6</strain>
    </source>
</reference>
<dbReference type="Gene3D" id="2.40.420.20">
    <property type="match status" value="1"/>
</dbReference>
<dbReference type="Pfam" id="PF25975">
    <property type="entry name" value="CzcB_C"/>
    <property type="match status" value="1"/>
</dbReference>
<keyword evidence="2" id="KW-0813">Transport</keyword>
<dbReference type="RefSeq" id="WP_202824711.1">
    <property type="nucleotide sequence ID" value="NZ_JAEUXJ010000002.1"/>
</dbReference>
<evidence type="ECO:0000313" key="7">
    <source>
        <dbReference type="EMBL" id="MBL6454979.1"/>
    </source>
</evidence>
<comment type="caution">
    <text evidence="7">The sequence shown here is derived from an EMBL/GenBank/DDBJ whole genome shotgun (WGS) entry which is preliminary data.</text>
</comment>
<evidence type="ECO:0000259" key="6">
    <source>
        <dbReference type="Pfam" id="PF25975"/>
    </source>
</evidence>
<feature type="domain" description="CzcB-like C-terminal circularly permuted SH3-like" evidence="6">
    <location>
        <begin position="325"/>
        <end position="384"/>
    </location>
</feature>
<dbReference type="Pfam" id="PF25954">
    <property type="entry name" value="Beta-barrel_RND_2"/>
    <property type="match status" value="1"/>
</dbReference>
<sequence>MIALLIGAVGGVGLRPVDSALHAFLAMPAATLATEGQDHAEEAHGEGELHLTAEQIEAAGIRLADIGEGRIARQLSAPGTITASADRLARVPARVAGTVTELHRRLGDQVAAGEVLAVVESREMAEAKATYLAAVRAEALARTTAERERRLWERKISAEQDFLKARTEAEEARIRVDLSRAKLSALGLGTAEIEALPSQPTDALRRQEIRAPLAGRVTDRRIDIGTSVSPETEAFVVADLSVLWVELAISASDLAHLREGQAVHLTGGATGQAGEGKVVFVSPMLDSQTRTARAVAELPNPDGRWRPGAFVTAGIATEAQSVALSVPTEALQTVEGRTVVFVRTEGGFIKREVVLGRRDERSAELVSGAQAGEQVATANSFVLKAELGKGEAEHAH</sequence>
<organism evidence="7 8">
    <name type="scientific">Belnapia mucosa</name>
    <dbReference type="NCBI Taxonomy" id="2804532"/>
    <lineage>
        <taxon>Bacteria</taxon>
        <taxon>Pseudomonadati</taxon>
        <taxon>Pseudomonadota</taxon>
        <taxon>Alphaproteobacteria</taxon>
        <taxon>Acetobacterales</taxon>
        <taxon>Roseomonadaceae</taxon>
        <taxon>Belnapia</taxon>
    </lineage>
</organism>
<dbReference type="NCBIfam" id="TIGR01730">
    <property type="entry name" value="RND_mfp"/>
    <property type="match status" value="1"/>
</dbReference>
<comment type="similarity">
    <text evidence="1">Belongs to the membrane fusion protein (MFP) (TC 8.A.1) family.</text>
</comment>
<evidence type="ECO:0000313" key="8">
    <source>
        <dbReference type="Proteomes" id="UP000606490"/>
    </source>
</evidence>
<evidence type="ECO:0000256" key="2">
    <source>
        <dbReference type="ARBA" id="ARBA00022448"/>
    </source>
</evidence>
<dbReference type="Pfam" id="PF25893">
    <property type="entry name" value="HH_CzcB"/>
    <property type="match status" value="1"/>
</dbReference>
<dbReference type="SUPFAM" id="SSF111369">
    <property type="entry name" value="HlyD-like secretion proteins"/>
    <property type="match status" value="1"/>
</dbReference>
<protein>
    <submittedName>
        <fullName evidence="7">Efflux RND transporter periplasmic adaptor subunit</fullName>
    </submittedName>
</protein>
<dbReference type="EMBL" id="JAEUXJ010000002">
    <property type="protein sequence ID" value="MBL6454979.1"/>
    <property type="molecule type" value="Genomic_DNA"/>
</dbReference>
<dbReference type="InterPro" id="IPR058792">
    <property type="entry name" value="Beta-barrel_RND_2"/>
</dbReference>
<dbReference type="InterPro" id="IPR058648">
    <property type="entry name" value="HH_CzcB-like"/>
</dbReference>
<proteinExistence type="inferred from homology"/>
<dbReference type="InterPro" id="IPR051909">
    <property type="entry name" value="MFP_Cation_Efflux"/>
</dbReference>